<name>A0A6A4TEB5_SCOMX</name>
<dbReference type="EMBL" id="VEVO01000004">
    <property type="protein sequence ID" value="KAF0043535.1"/>
    <property type="molecule type" value="Genomic_DNA"/>
</dbReference>
<feature type="region of interest" description="Disordered" evidence="1">
    <location>
        <begin position="133"/>
        <end position="153"/>
    </location>
</feature>
<evidence type="ECO:0000313" key="3">
    <source>
        <dbReference type="Proteomes" id="UP000438429"/>
    </source>
</evidence>
<reference evidence="2 3" key="1">
    <citation type="submission" date="2019-06" db="EMBL/GenBank/DDBJ databases">
        <title>Draft genomes of female and male turbot (Scophthalmus maximus).</title>
        <authorList>
            <person name="Xu H."/>
            <person name="Xu X.-W."/>
            <person name="Shao C."/>
            <person name="Chen S."/>
        </authorList>
    </citation>
    <scope>NUCLEOTIDE SEQUENCE [LARGE SCALE GENOMIC DNA]</scope>
    <source>
        <strain evidence="2">Ysfricsl-2016a</strain>
        <tissue evidence="2">Blood</tissue>
    </source>
</reference>
<evidence type="ECO:0000313" key="2">
    <source>
        <dbReference type="EMBL" id="KAF0043535.1"/>
    </source>
</evidence>
<proteinExistence type="predicted"/>
<evidence type="ECO:0000256" key="1">
    <source>
        <dbReference type="SAM" id="MobiDB-lite"/>
    </source>
</evidence>
<organism evidence="2 3">
    <name type="scientific">Scophthalmus maximus</name>
    <name type="common">Turbot</name>
    <name type="synonym">Psetta maxima</name>
    <dbReference type="NCBI Taxonomy" id="52904"/>
    <lineage>
        <taxon>Eukaryota</taxon>
        <taxon>Metazoa</taxon>
        <taxon>Chordata</taxon>
        <taxon>Craniata</taxon>
        <taxon>Vertebrata</taxon>
        <taxon>Euteleostomi</taxon>
        <taxon>Actinopterygii</taxon>
        <taxon>Neopterygii</taxon>
        <taxon>Teleostei</taxon>
        <taxon>Neoteleostei</taxon>
        <taxon>Acanthomorphata</taxon>
        <taxon>Carangaria</taxon>
        <taxon>Pleuronectiformes</taxon>
        <taxon>Pleuronectoidei</taxon>
        <taxon>Scophthalmidae</taxon>
        <taxon>Scophthalmus</taxon>
    </lineage>
</organism>
<dbReference type="AlphaFoldDB" id="A0A6A4TEB5"/>
<gene>
    <name evidence="2" type="ORF">F2P81_004872</name>
</gene>
<protein>
    <submittedName>
        <fullName evidence="2">Uncharacterized protein</fullName>
    </submittedName>
</protein>
<sequence>MASLRNHHTLGAEESVLLAVFHAENPALQVRVPSPLRLMFECESDERVYIRRETFVTECVCVLWRNEVNYPTTWNRDRKQMESDSLIFLKVLEVTCRCDGTWAGVLMFPLQSIAGKMSNASRSWSCARREARRRQRQQRRYSGGNTMNLGLKGRREPRIVSPSHF</sequence>
<dbReference type="Proteomes" id="UP000438429">
    <property type="component" value="Unassembled WGS sequence"/>
</dbReference>
<comment type="caution">
    <text evidence="2">The sequence shown here is derived from an EMBL/GenBank/DDBJ whole genome shotgun (WGS) entry which is preliminary data.</text>
</comment>
<accession>A0A6A4TEB5</accession>